<proteinExistence type="predicted"/>
<protein>
    <submittedName>
        <fullName evidence="1">ABC2_membrane_7 domain-containing protein</fullName>
    </submittedName>
</protein>
<reference evidence="1" key="1">
    <citation type="submission" date="2016-06" db="UniProtKB">
        <authorList>
            <consortium name="WormBaseParasite"/>
        </authorList>
    </citation>
    <scope>IDENTIFICATION</scope>
</reference>
<sequence length="59" mass="6453">LMIQAGSDDFATLISELYSQQGRISMMTHDLYCPLFVLTLVSTMSSSSLTSTGGNKQYL</sequence>
<evidence type="ECO:0000313" key="1">
    <source>
        <dbReference type="WBParaSite" id="SSLN_0001794301-mRNA-1"/>
    </source>
</evidence>
<dbReference type="WBParaSite" id="SSLN_0001794301-mRNA-1">
    <property type="protein sequence ID" value="SSLN_0001794301-mRNA-1"/>
    <property type="gene ID" value="SSLN_0001794301"/>
</dbReference>
<organism evidence="1">
    <name type="scientific">Schistocephalus solidus</name>
    <name type="common">Tapeworm</name>
    <dbReference type="NCBI Taxonomy" id="70667"/>
    <lineage>
        <taxon>Eukaryota</taxon>
        <taxon>Metazoa</taxon>
        <taxon>Spiralia</taxon>
        <taxon>Lophotrochozoa</taxon>
        <taxon>Platyhelminthes</taxon>
        <taxon>Cestoda</taxon>
        <taxon>Eucestoda</taxon>
        <taxon>Diphyllobothriidea</taxon>
        <taxon>Diphyllobothriidae</taxon>
        <taxon>Schistocephalus</taxon>
    </lineage>
</organism>
<accession>A0A183TLE0</accession>
<name>A0A183TLE0_SCHSO</name>
<dbReference type="AlphaFoldDB" id="A0A183TLE0"/>